<evidence type="ECO:0000313" key="1">
    <source>
        <dbReference type="EMBL" id="RAZ90707.1"/>
    </source>
</evidence>
<gene>
    <name evidence="1" type="ORF">DPM33_10335</name>
</gene>
<dbReference type="OrthoDB" id="8089338at2"/>
<name>A0A330I143_9HYPH</name>
<proteinExistence type="predicted"/>
<accession>A0A330I143</accession>
<evidence type="ECO:0000313" key="2">
    <source>
        <dbReference type="Proteomes" id="UP000251558"/>
    </source>
</evidence>
<sequence>MAGAKRRPGDCAAAIVSFVILGRSKERSDAAQTPGSMPLRRRSAAFQNGALCVWRYLAGILHRFAPSAEVAAWILGSALRFASLRPRMTKAWRPSPHSFAIPSIIIAVPSP</sequence>
<reference evidence="1 2" key="1">
    <citation type="submission" date="2018-07" db="EMBL/GenBank/DDBJ databases">
        <title>Diversity of Mesorhizobium strains in Brazil.</title>
        <authorList>
            <person name="Helene L.C.F."/>
            <person name="Dall'Agnol R."/>
            <person name="Delamuta J.R.M."/>
            <person name="Hungria M."/>
        </authorList>
    </citation>
    <scope>NUCLEOTIDE SEQUENCE [LARGE SCALE GENOMIC DNA]</scope>
    <source>
        <strain evidence="1 2">AC99b</strain>
    </source>
</reference>
<organism evidence="1 2">
    <name type="scientific">Mesorhizobium hawassense</name>
    <dbReference type="NCBI Taxonomy" id="1209954"/>
    <lineage>
        <taxon>Bacteria</taxon>
        <taxon>Pseudomonadati</taxon>
        <taxon>Pseudomonadota</taxon>
        <taxon>Alphaproteobacteria</taxon>
        <taxon>Hyphomicrobiales</taxon>
        <taxon>Phyllobacteriaceae</taxon>
        <taxon>Mesorhizobium</taxon>
    </lineage>
</organism>
<comment type="caution">
    <text evidence="1">The sequence shown here is derived from an EMBL/GenBank/DDBJ whole genome shotgun (WGS) entry which is preliminary data.</text>
</comment>
<protein>
    <submittedName>
        <fullName evidence="1">Uncharacterized protein</fullName>
    </submittedName>
</protein>
<keyword evidence="2" id="KW-1185">Reference proteome</keyword>
<dbReference type="AlphaFoldDB" id="A0A330I143"/>
<dbReference type="EMBL" id="QMBP01000004">
    <property type="protein sequence ID" value="RAZ90707.1"/>
    <property type="molecule type" value="Genomic_DNA"/>
</dbReference>
<dbReference type="Proteomes" id="UP000251558">
    <property type="component" value="Unassembled WGS sequence"/>
</dbReference>